<name>A0ABW4DT05_9RHOB</name>
<accession>A0ABW4DT05</accession>
<dbReference type="Proteomes" id="UP001597302">
    <property type="component" value="Unassembled WGS sequence"/>
</dbReference>
<feature type="chain" id="PRO_5047344412" evidence="1">
    <location>
        <begin position="31"/>
        <end position="123"/>
    </location>
</feature>
<gene>
    <name evidence="2" type="ORF">ACFQ5P_00530</name>
</gene>
<organism evidence="2 3">
    <name type="scientific">Paracoccus nototheniae</name>
    <dbReference type="NCBI Taxonomy" id="2489002"/>
    <lineage>
        <taxon>Bacteria</taxon>
        <taxon>Pseudomonadati</taxon>
        <taxon>Pseudomonadota</taxon>
        <taxon>Alphaproteobacteria</taxon>
        <taxon>Rhodobacterales</taxon>
        <taxon>Paracoccaceae</taxon>
        <taxon>Paracoccus</taxon>
    </lineage>
</organism>
<evidence type="ECO:0000256" key="1">
    <source>
        <dbReference type="SAM" id="SignalP"/>
    </source>
</evidence>
<protein>
    <submittedName>
        <fullName evidence="2">Uncharacterized protein</fullName>
    </submittedName>
</protein>
<keyword evidence="3" id="KW-1185">Reference proteome</keyword>
<keyword evidence="1" id="KW-0732">Signal</keyword>
<dbReference type="EMBL" id="JBHTOQ010000003">
    <property type="protein sequence ID" value="MFD1479768.1"/>
    <property type="molecule type" value="Genomic_DNA"/>
</dbReference>
<proteinExistence type="predicted"/>
<evidence type="ECO:0000313" key="3">
    <source>
        <dbReference type="Proteomes" id="UP001597302"/>
    </source>
</evidence>
<evidence type="ECO:0000313" key="2">
    <source>
        <dbReference type="EMBL" id="MFD1479768.1"/>
    </source>
</evidence>
<feature type="signal peptide" evidence="1">
    <location>
        <begin position="1"/>
        <end position="30"/>
    </location>
</feature>
<sequence>MMNRLFGTLRTGGLAMVLATAAAVASQAQTAAPDVPAGEVTRMEAIEFPVLTSVATDEEVAADLVAQGYQNIVVVRTPDALVVAAERGGVPTEMVFSPVDGTLIMIDGVAPMGAPPAGSAVSD</sequence>
<comment type="caution">
    <text evidence="2">The sequence shown here is derived from an EMBL/GenBank/DDBJ whole genome shotgun (WGS) entry which is preliminary data.</text>
</comment>
<dbReference type="RefSeq" id="WP_131573640.1">
    <property type="nucleotide sequence ID" value="NZ_CBCSAJ010000052.1"/>
</dbReference>
<reference evidence="3" key="1">
    <citation type="journal article" date="2019" name="Int. J. Syst. Evol. Microbiol.">
        <title>The Global Catalogue of Microorganisms (GCM) 10K type strain sequencing project: providing services to taxonomists for standard genome sequencing and annotation.</title>
        <authorList>
            <consortium name="The Broad Institute Genomics Platform"/>
            <consortium name="The Broad Institute Genome Sequencing Center for Infectious Disease"/>
            <person name="Wu L."/>
            <person name="Ma J."/>
        </authorList>
    </citation>
    <scope>NUCLEOTIDE SEQUENCE [LARGE SCALE GENOMIC DNA]</scope>
    <source>
        <strain evidence="3">CCM 8875</strain>
    </source>
</reference>